<dbReference type="Proteomes" id="UP000238924">
    <property type="component" value="Unassembled WGS sequence"/>
</dbReference>
<keyword evidence="4" id="KW-1185">Reference proteome</keyword>
<feature type="transmembrane region" description="Helical" evidence="1">
    <location>
        <begin position="6"/>
        <end position="22"/>
    </location>
</feature>
<protein>
    <recommendedName>
        <fullName evidence="2">DUF2726 domain-containing protein</fullName>
    </recommendedName>
</protein>
<keyword evidence="1" id="KW-0472">Membrane</keyword>
<organism evidence="3 4">
    <name type="scientific">Brachyspira murdochii</name>
    <dbReference type="NCBI Taxonomy" id="84378"/>
    <lineage>
        <taxon>Bacteria</taxon>
        <taxon>Pseudomonadati</taxon>
        <taxon>Spirochaetota</taxon>
        <taxon>Spirochaetia</taxon>
        <taxon>Brachyspirales</taxon>
        <taxon>Brachyspiraceae</taxon>
        <taxon>Brachyspira</taxon>
    </lineage>
</organism>
<evidence type="ECO:0000313" key="3">
    <source>
        <dbReference type="EMBL" id="PPS22690.1"/>
    </source>
</evidence>
<keyword evidence="1" id="KW-1133">Transmembrane helix</keyword>
<evidence type="ECO:0000259" key="2">
    <source>
        <dbReference type="Pfam" id="PF10881"/>
    </source>
</evidence>
<feature type="domain" description="DUF2726" evidence="2">
    <location>
        <begin position="72"/>
        <end position="187"/>
    </location>
</feature>
<dbReference type="RefSeq" id="WP_104618088.1">
    <property type="nucleotide sequence ID" value="NZ_JAWLQH010000002.1"/>
</dbReference>
<accession>A0ABX5B5Z3</accession>
<dbReference type="EMBL" id="JJMJ01000053">
    <property type="protein sequence ID" value="PPS22690.1"/>
    <property type="molecule type" value="Genomic_DNA"/>
</dbReference>
<evidence type="ECO:0000313" key="4">
    <source>
        <dbReference type="Proteomes" id="UP000238924"/>
    </source>
</evidence>
<sequence length="210" mass="24718">MFEIAIIMAALTILIVLLFIFASKQNKKHNNIEEKHNKIEIDETEDDDNIFTINEITQQRLKYMESGEIKTKKIMNIEETKIFYSMVKILNDYSVNPQVSFRAFLKGEEDTDTWKTFRDFYCDFLITHKKGNKINEPIAVIEYHGGGHFGDSEEKKYKVENNDYVREKLFKKIGIKYFIIKDYDIKMNSGLIDEEKLNGYLNDINKALSN</sequence>
<keyword evidence="1" id="KW-0812">Transmembrane</keyword>
<reference evidence="3 4" key="1">
    <citation type="submission" date="2014-04" db="EMBL/GenBank/DDBJ databases">
        <title>Whole genome sequence of 'Brachyspira hampsonii' D13-03603F2.</title>
        <authorList>
            <person name="Patterson A.H."/>
            <person name="Chaban B."/>
            <person name="Fernando C."/>
            <person name="Harding J.C."/>
            <person name="Hill J.E."/>
        </authorList>
    </citation>
    <scope>NUCLEOTIDE SEQUENCE [LARGE SCALE GENOMIC DNA]</scope>
    <source>
        <strain evidence="3 4">D13-03603F2</strain>
    </source>
</reference>
<dbReference type="Pfam" id="PF10881">
    <property type="entry name" value="DUF2726"/>
    <property type="match status" value="1"/>
</dbReference>
<name>A0ABX5B5Z3_9SPIR</name>
<dbReference type="InterPro" id="IPR024402">
    <property type="entry name" value="DUF2726"/>
</dbReference>
<gene>
    <name evidence="3" type="ORF">DJ52_03405</name>
</gene>
<proteinExistence type="predicted"/>
<comment type="caution">
    <text evidence="3">The sequence shown here is derived from an EMBL/GenBank/DDBJ whole genome shotgun (WGS) entry which is preliminary data.</text>
</comment>
<evidence type="ECO:0000256" key="1">
    <source>
        <dbReference type="SAM" id="Phobius"/>
    </source>
</evidence>